<keyword evidence="3" id="KW-1185">Reference proteome</keyword>
<evidence type="ECO:0000313" key="3">
    <source>
        <dbReference type="Proteomes" id="UP000823775"/>
    </source>
</evidence>
<feature type="transmembrane region" description="Helical" evidence="1">
    <location>
        <begin position="28"/>
        <end position="49"/>
    </location>
</feature>
<dbReference type="Proteomes" id="UP000823775">
    <property type="component" value="Unassembled WGS sequence"/>
</dbReference>
<evidence type="ECO:0000313" key="2">
    <source>
        <dbReference type="EMBL" id="MCD9642682.1"/>
    </source>
</evidence>
<protein>
    <submittedName>
        <fullName evidence="2">Uncharacterized protein</fullName>
    </submittedName>
</protein>
<proteinExistence type="predicted"/>
<keyword evidence="1" id="KW-1133">Transmembrane helix</keyword>
<keyword evidence="1" id="KW-0472">Membrane</keyword>
<keyword evidence="1" id="KW-0812">Transmembrane</keyword>
<name>A0ABS8V8H8_DATST</name>
<gene>
    <name evidence="2" type="ORF">HAX54_029589</name>
</gene>
<organism evidence="2 3">
    <name type="scientific">Datura stramonium</name>
    <name type="common">Jimsonweed</name>
    <name type="synonym">Common thornapple</name>
    <dbReference type="NCBI Taxonomy" id="4076"/>
    <lineage>
        <taxon>Eukaryota</taxon>
        <taxon>Viridiplantae</taxon>
        <taxon>Streptophyta</taxon>
        <taxon>Embryophyta</taxon>
        <taxon>Tracheophyta</taxon>
        <taxon>Spermatophyta</taxon>
        <taxon>Magnoliopsida</taxon>
        <taxon>eudicotyledons</taxon>
        <taxon>Gunneridae</taxon>
        <taxon>Pentapetalae</taxon>
        <taxon>asterids</taxon>
        <taxon>lamiids</taxon>
        <taxon>Solanales</taxon>
        <taxon>Solanaceae</taxon>
        <taxon>Solanoideae</taxon>
        <taxon>Datureae</taxon>
        <taxon>Datura</taxon>
    </lineage>
</organism>
<reference evidence="2 3" key="1">
    <citation type="journal article" date="2021" name="BMC Genomics">
        <title>Datura genome reveals duplications of psychoactive alkaloid biosynthetic genes and high mutation rate following tissue culture.</title>
        <authorList>
            <person name="Rajewski A."/>
            <person name="Carter-House D."/>
            <person name="Stajich J."/>
            <person name="Litt A."/>
        </authorList>
    </citation>
    <scope>NUCLEOTIDE SEQUENCE [LARGE SCALE GENOMIC DNA]</scope>
    <source>
        <strain evidence="2">AR-01</strain>
    </source>
</reference>
<comment type="caution">
    <text evidence="2">The sequence shown here is derived from an EMBL/GenBank/DDBJ whole genome shotgun (WGS) entry which is preliminary data.</text>
</comment>
<dbReference type="EMBL" id="JACEIK010003682">
    <property type="protein sequence ID" value="MCD9642682.1"/>
    <property type="molecule type" value="Genomic_DNA"/>
</dbReference>
<evidence type="ECO:0000256" key="1">
    <source>
        <dbReference type="SAM" id="Phobius"/>
    </source>
</evidence>
<sequence length="131" mass="15276">MDQIKSNSQCMLEAIAETGGKLINMKTCIFVFELETLAFYISIFNFTRILFAPLFFYFTLCNVQSYIAHVVILLSFSFDRKNLFHMMVDFIILSFLDNNKMLMCSDFIYLILLEFSNLITSSHTPREFEAA</sequence>
<accession>A0ABS8V8H8</accession>
<feature type="transmembrane region" description="Helical" evidence="1">
    <location>
        <begin position="55"/>
        <end position="78"/>
    </location>
</feature>